<reference evidence="1 2" key="1">
    <citation type="submission" date="2021-03" db="EMBL/GenBank/DDBJ databases">
        <title>Genomic Encyclopedia of Type Strains, Phase IV (KMG-IV): sequencing the most valuable type-strain genomes for metagenomic binning, comparative biology and taxonomic classification.</title>
        <authorList>
            <person name="Goeker M."/>
        </authorList>
    </citation>
    <scope>NUCLEOTIDE SEQUENCE [LARGE SCALE GENOMIC DNA]</scope>
    <source>
        <strain evidence="1 2">DSM 15596</strain>
    </source>
</reference>
<dbReference type="GeneID" id="95402430"/>
<keyword evidence="2" id="KW-1185">Reference proteome</keyword>
<gene>
    <name evidence="1" type="ORF">J2Z18_000375</name>
</gene>
<protein>
    <submittedName>
        <fullName evidence="1">Uncharacterized protein</fullName>
    </submittedName>
</protein>
<name>A0ABS4F4X7_9BACL</name>
<dbReference type="EMBL" id="JAGGKI010000001">
    <property type="protein sequence ID" value="MBP1891306.1"/>
    <property type="molecule type" value="Genomic_DNA"/>
</dbReference>
<comment type="caution">
    <text evidence="1">The sequence shown here is derived from an EMBL/GenBank/DDBJ whole genome shotgun (WGS) entry which is preliminary data.</text>
</comment>
<organism evidence="1 2">
    <name type="scientific">Paenibacillus lactis</name>
    <dbReference type="NCBI Taxonomy" id="228574"/>
    <lineage>
        <taxon>Bacteria</taxon>
        <taxon>Bacillati</taxon>
        <taxon>Bacillota</taxon>
        <taxon>Bacilli</taxon>
        <taxon>Bacillales</taxon>
        <taxon>Paenibacillaceae</taxon>
        <taxon>Paenibacillus</taxon>
    </lineage>
</organism>
<evidence type="ECO:0000313" key="2">
    <source>
        <dbReference type="Proteomes" id="UP000706926"/>
    </source>
</evidence>
<sequence>MTLSEIQQEALEQAKKHGRLVRWKKGGYWTYEGVLTKASGDSPSVPNLEWYCRTNTIFALVRRGYITMDNWSSCSLVQKND</sequence>
<accession>A0ABS4F4X7</accession>
<dbReference type="RefSeq" id="WP_007129023.1">
    <property type="nucleotide sequence ID" value="NZ_BOSA01000018.1"/>
</dbReference>
<dbReference type="Proteomes" id="UP000706926">
    <property type="component" value="Unassembled WGS sequence"/>
</dbReference>
<evidence type="ECO:0000313" key="1">
    <source>
        <dbReference type="EMBL" id="MBP1891306.1"/>
    </source>
</evidence>
<proteinExistence type="predicted"/>